<sequence length="397" mass="44822">MFRAWTFTEMPYPHLPPENTYESLRVDFPSSIYDPEVGYQLYKTYFDLYKAADELGLDIMLNEHHATATCVAPAVPLTLAALARDTRNARLLALGNPIANRNTPVRVAEEMAMIDVMSHGRLDVGFVRGVPYEISPGNVQPVEMKERFWEGADLILKAWQTHDGPFNWEGRYYHHRQVNVWPRVYQDPHPPVWVATQSTGTSRETAERGFNLGTILAGADGALELFKAYRDRAAEDGLAVTPRERLGYVALVFVGDTDEAGFEGARKLRWYLEHNKIAPQFMNVPGYIDARVRARILQNEASGKPLVSPIEHLVTAPLEQMLDEGYVFAGNPDTVYAQLERFYRRVGGFGNFIMMVQSGTMGYDLVEHSMELFAREVLPRFRENVYDVDTPVAAAAA</sequence>
<dbReference type="InterPro" id="IPR036661">
    <property type="entry name" value="Luciferase-like_sf"/>
</dbReference>
<dbReference type="PANTHER" id="PTHR30137">
    <property type="entry name" value="LUCIFERASE-LIKE MONOOXYGENASE"/>
    <property type="match status" value="1"/>
</dbReference>
<dbReference type="GO" id="GO:0016705">
    <property type="term" value="F:oxidoreductase activity, acting on paired donors, with incorporation or reduction of molecular oxygen"/>
    <property type="evidence" value="ECO:0007669"/>
    <property type="project" value="InterPro"/>
</dbReference>
<evidence type="ECO:0000313" key="5">
    <source>
        <dbReference type="Proteomes" id="UP000256913"/>
    </source>
</evidence>
<keyword evidence="1" id="KW-0560">Oxidoreductase</keyword>
<accession>A0A3D9ZN93</accession>
<evidence type="ECO:0000256" key="2">
    <source>
        <dbReference type="ARBA" id="ARBA00023033"/>
    </source>
</evidence>
<dbReference type="GO" id="GO:0004497">
    <property type="term" value="F:monooxygenase activity"/>
    <property type="evidence" value="ECO:0007669"/>
    <property type="project" value="UniProtKB-KW"/>
</dbReference>
<evidence type="ECO:0000313" key="4">
    <source>
        <dbReference type="EMBL" id="REF98339.1"/>
    </source>
</evidence>
<comment type="caution">
    <text evidence="4">The sequence shown here is derived from an EMBL/GenBank/DDBJ whole genome shotgun (WGS) entry which is preliminary data.</text>
</comment>
<dbReference type="EMBL" id="QUMQ01000001">
    <property type="protein sequence ID" value="REF98339.1"/>
    <property type="molecule type" value="Genomic_DNA"/>
</dbReference>
<dbReference type="InterPro" id="IPR011251">
    <property type="entry name" value="Luciferase-like_dom"/>
</dbReference>
<keyword evidence="5" id="KW-1185">Reference proteome</keyword>
<organism evidence="4 5">
    <name type="scientific">Asanoa ferruginea</name>
    <dbReference type="NCBI Taxonomy" id="53367"/>
    <lineage>
        <taxon>Bacteria</taxon>
        <taxon>Bacillati</taxon>
        <taxon>Actinomycetota</taxon>
        <taxon>Actinomycetes</taxon>
        <taxon>Micromonosporales</taxon>
        <taxon>Micromonosporaceae</taxon>
        <taxon>Asanoa</taxon>
    </lineage>
</organism>
<name>A0A3D9ZN93_9ACTN</name>
<dbReference type="Gene3D" id="3.20.20.30">
    <property type="entry name" value="Luciferase-like domain"/>
    <property type="match status" value="1"/>
</dbReference>
<dbReference type="PANTHER" id="PTHR30137:SF8">
    <property type="entry name" value="BLR5498 PROTEIN"/>
    <property type="match status" value="1"/>
</dbReference>
<evidence type="ECO:0000256" key="1">
    <source>
        <dbReference type="ARBA" id="ARBA00023002"/>
    </source>
</evidence>
<protein>
    <submittedName>
        <fullName evidence="4">Alkanesulfonate monooxygenase SsuD/methylene tetrahydromethanopterin reductase-like flavin-dependent oxidoreductase (Luciferase family)</fullName>
    </submittedName>
</protein>
<reference evidence="4 5" key="1">
    <citation type="submission" date="2018-08" db="EMBL/GenBank/DDBJ databases">
        <title>Sequencing the genomes of 1000 actinobacteria strains.</title>
        <authorList>
            <person name="Klenk H.-P."/>
        </authorList>
    </citation>
    <scope>NUCLEOTIDE SEQUENCE [LARGE SCALE GENOMIC DNA]</scope>
    <source>
        <strain evidence="4 5">DSM 44099</strain>
    </source>
</reference>
<proteinExistence type="predicted"/>
<dbReference type="Pfam" id="PF00296">
    <property type="entry name" value="Bac_luciferase"/>
    <property type="match status" value="1"/>
</dbReference>
<dbReference type="AlphaFoldDB" id="A0A3D9ZN93"/>
<dbReference type="InterPro" id="IPR050766">
    <property type="entry name" value="Bact_Lucif_Oxidored"/>
</dbReference>
<evidence type="ECO:0000259" key="3">
    <source>
        <dbReference type="Pfam" id="PF00296"/>
    </source>
</evidence>
<feature type="domain" description="Luciferase-like" evidence="3">
    <location>
        <begin position="44"/>
        <end position="347"/>
    </location>
</feature>
<dbReference type="Proteomes" id="UP000256913">
    <property type="component" value="Unassembled WGS sequence"/>
</dbReference>
<keyword evidence="2 4" id="KW-0503">Monooxygenase</keyword>
<dbReference type="OrthoDB" id="5169673at2"/>
<dbReference type="GO" id="GO:0005829">
    <property type="term" value="C:cytosol"/>
    <property type="evidence" value="ECO:0007669"/>
    <property type="project" value="TreeGrafter"/>
</dbReference>
<dbReference type="SUPFAM" id="SSF51679">
    <property type="entry name" value="Bacterial luciferase-like"/>
    <property type="match status" value="1"/>
</dbReference>
<gene>
    <name evidence="4" type="ORF">DFJ67_4356</name>
</gene>
<dbReference type="RefSeq" id="WP_116069639.1">
    <property type="nucleotide sequence ID" value="NZ_BONB01000083.1"/>
</dbReference>